<evidence type="ECO:0000256" key="1">
    <source>
        <dbReference type="SAM" id="SignalP"/>
    </source>
</evidence>
<accession>A0AAV9G4Z7</accession>
<dbReference type="SMART" id="SM00274">
    <property type="entry name" value="FOLN"/>
    <property type="match status" value="1"/>
</dbReference>
<keyword evidence="4" id="KW-1185">Reference proteome</keyword>
<feature type="domain" description="Follistatin-like" evidence="2">
    <location>
        <begin position="37"/>
        <end position="59"/>
    </location>
</feature>
<evidence type="ECO:0000259" key="2">
    <source>
        <dbReference type="SMART" id="SM00274"/>
    </source>
</evidence>
<feature type="chain" id="PRO_5043855110" description="Follistatin-like domain-containing protein" evidence="1">
    <location>
        <begin position="19"/>
        <end position="162"/>
    </location>
</feature>
<organism evidence="3 4">
    <name type="scientific">Podospora aff. communis PSN243</name>
    <dbReference type="NCBI Taxonomy" id="3040156"/>
    <lineage>
        <taxon>Eukaryota</taxon>
        <taxon>Fungi</taxon>
        <taxon>Dikarya</taxon>
        <taxon>Ascomycota</taxon>
        <taxon>Pezizomycotina</taxon>
        <taxon>Sordariomycetes</taxon>
        <taxon>Sordariomycetidae</taxon>
        <taxon>Sordariales</taxon>
        <taxon>Podosporaceae</taxon>
        <taxon>Podospora</taxon>
    </lineage>
</organism>
<proteinExistence type="predicted"/>
<reference evidence="3" key="1">
    <citation type="journal article" date="2023" name="Mol. Phylogenet. Evol.">
        <title>Genome-scale phylogeny and comparative genomics of the fungal order Sordariales.</title>
        <authorList>
            <person name="Hensen N."/>
            <person name="Bonometti L."/>
            <person name="Westerberg I."/>
            <person name="Brannstrom I.O."/>
            <person name="Guillou S."/>
            <person name="Cros-Aarteil S."/>
            <person name="Calhoun S."/>
            <person name="Haridas S."/>
            <person name="Kuo A."/>
            <person name="Mondo S."/>
            <person name="Pangilinan J."/>
            <person name="Riley R."/>
            <person name="LaButti K."/>
            <person name="Andreopoulos B."/>
            <person name="Lipzen A."/>
            <person name="Chen C."/>
            <person name="Yan M."/>
            <person name="Daum C."/>
            <person name="Ng V."/>
            <person name="Clum A."/>
            <person name="Steindorff A."/>
            <person name="Ohm R.A."/>
            <person name="Martin F."/>
            <person name="Silar P."/>
            <person name="Natvig D.O."/>
            <person name="Lalanne C."/>
            <person name="Gautier V."/>
            <person name="Ament-Velasquez S.L."/>
            <person name="Kruys A."/>
            <person name="Hutchinson M.I."/>
            <person name="Powell A.J."/>
            <person name="Barry K."/>
            <person name="Miller A.N."/>
            <person name="Grigoriev I.V."/>
            <person name="Debuchy R."/>
            <person name="Gladieux P."/>
            <person name="Hiltunen Thoren M."/>
            <person name="Johannesson H."/>
        </authorList>
    </citation>
    <scope>NUCLEOTIDE SEQUENCE</scope>
    <source>
        <strain evidence="3">PSN243</strain>
    </source>
</reference>
<protein>
    <recommendedName>
        <fullName evidence="2">Follistatin-like domain-containing protein</fullName>
    </recommendedName>
</protein>
<sequence>MFTLSTLVFFASATLTLANPISVTGPDAAAETVRLTPCATVRCAAGYTCQAIGNRARCIPTKPEPRVQCGASLCASGMTCCNPSCGICTAPGMMCTQQVCTDKPDPIVEPKPPQPTRNPGKGQGPKCGSGRCDGGQVCCNDSCGICTPPGGACIALYCGKTV</sequence>
<evidence type="ECO:0000313" key="4">
    <source>
        <dbReference type="Proteomes" id="UP001321760"/>
    </source>
</evidence>
<evidence type="ECO:0000313" key="3">
    <source>
        <dbReference type="EMBL" id="KAK4442917.1"/>
    </source>
</evidence>
<keyword evidence="1" id="KW-0732">Signal</keyword>
<feature type="signal peptide" evidence="1">
    <location>
        <begin position="1"/>
        <end position="18"/>
    </location>
</feature>
<name>A0AAV9G4Z7_9PEZI</name>
<gene>
    <name evidence="3" type="ORF">QBC34DRAFT_222647</name>
</gene>
<comment type="caution">
    <text evidence="3">The sequence shown here is derived from an EMBL/GenBank/DDBJ whole genome shotgun (WGS) entry which is preliminary data.</text>
</comment>
<reference evidence="3" key="2">
    <citation type="submission" date="2023-05" db="EMBL/GenBank/DDBJ databases">
        <authorList>
            <consortium name="Lawrence Berkeley National Laboratory"/>
            <person name="Steindorff A."/>
            <person name="Hensen N."/>
            <person name="Bonometti L."/>
            <person name="Westerberg I."/>
            <person name="Brannstrom I.O."/>
            <person name="Guillou S."/>
            <person name="Cros-Aarteil S."/>
            <person name="Calhoun S."/>
            <person name="Haridas S."/>
            <person name="Kuo A."/>
            <person name="Mondo S."/>
            <person name="Pangilinan J."/>
            <person name="Riley R."/>
            <person name="Labutti K."/>
            <person name="Andreopoulos B."/>
            <person name="Lipzen A."/>
            <person name="Chen C."/>
            <person name="Yanf M."/>
            <person name="Daum C."/>
            <person name="Ng V."/>
            <person name="Clum A."/>
            <person name="Ohm R."/>
            <person name="Martin F."/>
            <person name="Silar P."/>
            <person name="Natvig D."/>
            <person name="Lalanne C."/>
            <person name="Gautier V."/>
            <person name="Ament-Velasquez S.L."/>
            <person name="Kruys A."/>
            <person name="Hutchinson M.I."/>
            <person name="Powell A.J."/>
            <person name="Barry K."/>
            <person name="Miller A.N."/>
            <person name="Grigoriev I.V."/>
            <person name="Debuchy R."/>
            <person name="Gladieux P."/>
            <person name="Thoren M.H."/>
            <person name="Johannesson H."/>
        </authorList>
    </citation>
    <scope>NUCLEOTIDE SEQUENCE</scope>
    <source>
        <strain evidence="3">PSN243</strain>
    </source>
</reference>
<dbReference type="InterPro" id="IPR003645">
    <property type="entry name" value="Fol_N"/>
</dbReference>
<dbReference type="EMBL" id="MU866003">
    <property type="protein sequence ID" value="KAK4442917.1"/>
    <property type="molecule type" value="Genomic_DNA"/>
</dbReference>
<dbReference type="Proteomes" id="UP001321760">
    <property type="component" value="Unassembled WGS sequence"/>
</dbReference>
<dbReference type="AlphaFoldDB" id="A0AAV9G4Z7"/>